<dbReference type="EMBL" id="JBHSRD010000008">
    <property type="protein sequence ID" value="MFC6009205.1"/>
    <property type="molecule type" value="Genomic_DNA"/>
</dbReference>
<organism evidence="2 3">
    <name type="scientific">Angustibacter luteus</name>
    <dbReference type="NCBI Taxonomy" id="658456"/>
    <lineage>
        <taxon>Bacteria</taxon>
        <taxon>Bacillati</taxon>
        <taxon>Actinomycetota</taxon>
        <taxon>Actinomycetes</taxon>
        <taxon>Kineosporiales</taxon>
        <taxon>Kineosporiaceae</taxon>
    </lineage>
</organism>
<proteinExistence type="predicted"/>
<protein>
    <submittedName>
        <fullName evidence="2">Uncharacterized protein</fullName>
    </submittedName>
</protein>
<name>A0ABW1JJQ4_9ACTN</name>
<dbReference type="RefSeq" id="WP_345717726.1">
    <property type="nucleotide sequence ID" value="NZ_BAABFP010000007.1"/>
</dbReference>
<keyword evidence="1" id="KW-0472">Membrane</keyword>
<feature type="transmembrane region" description="Helical" evidence="1">
    <location>
        <begin position="44"/>
        <end position="64"/>
    </location>
</feature>
<evidence type="ECO:0000256" key="1">
    <source>
        <dbReference type="SAM" id="Phobius"/>
    </source>
</evidence>
<accession>A0ABW1JJQ4</accession>
<reference evidence="3" key="1">
    <citation type="journal article" date="2019" name="Int. J. Syst. Evol. Microbiol.">
        <title>The Global Catalogue of Microorganisms (GCM) 10K type strain sequencing project: providing services to taxonomists for standard genome sequencing and annotation.</title>
        <authorList>
            <consortium name="The Broad Institute Genomics Platform"/>
            <consortium name="The Broad Institute Genome Sequencing Center for Infectious Disease"/>
            <person name="Wu L."/>
            <person name="Ma J."/>
        </authorList>
    </citation>
    <scope>NUCLEOTIDE SEQUENCE [LARGE SCALE GENOMIC DNA]</scope>
    <source>
        <strain evidence="3">KACC 14249</strain>
    </source>
</reference>
<keyword evidence="1" id="KW-0812">Transmembrane</keyword>
<evidence type="ECO:0000313" key="3">
    <source>
        <dbReference type="Proteomes" id="UP001596189"/>
    </source>
</evidence>
<dbReference type="Proteomes" id="UP001596189">
    <property type="component" value="Unassembled WGS sequence"/>
</dbReference>
<comment type="caution">
    <text evidence="2">The sequence shown here is derived from an EMBL/GenBank/DDBJ whole genome shotgun (WGS) entry which is preliminary data.</text>
</comment>
<evidence type="ECO:0000313" key="2">
    <source>
        <dbReference type="EMBL" id="MFC6009205.1"/>
    </source>
</evidence>
<keyword evidence="1" id="KW-1133">Transmembrane helix</keyword>
<keyword evidence="3" id="KW-1185">Reference proteome</keyword>
<sequence>MTLSTDELRAALDEASHAPYDAASSARLSGVRARVRQRQRRRTGGAAGLVTVAMVAVAAVATGLTAGNGPGPVTAASPSPTSSAVAALPPLPVLYRGQGVLAQLSGADDESPAKQVVLPASSSGGIVVRCAGPKDAALDDGTSVLVSADLGGTAVAPHAVTCLPDGEPVDGTILATVDPKAGAAIRLQARFDRPVPAGSTFSVAVLDGENVIDLSPLRKAPAGYAFVSSLALSDGWVYASGSPDGAETSSRDDVLGGAEIIMEQQRSVHLVVRCIGRQQLLATTADGGRQTVSCPAGERVTKTVDLTLKRSAEQRLRLDVSDADPGALVEVGVYSR</sequence>
<gene>
    <name evidence="2" type="ORF">ACFQDO_18900</name>
</gene>